<dbReference type="InterPro" id="IPR006384">
    <property type="entry name" value="HAD_hydro_PyrdxlP_Pase-like"/>
</dbReference>
<name>A0A4R2RYE2_9BACL</name>
<dbReference type="Proteomes" id="UP000294746">
    <property type="component" value="Unassembled WGS sequence"/>
</dbReference>
<dbReference type="RefSeq" id="WP_131848055.1">
    <property type="nucleotide sequence ID" value="NZ_SLXV01000006.1"/>
</dbReference>
<dbReference type="InterPro" id="IPR036412">
    <property type="entry name" value="HAD-like_sf"/>
</dbReference>
<dbReference type="SUPFAM" id="SSF56784">
    <property type="entry name" value="HAD-like"/>
    <property type="match status" value="1"/>
</dbReference>
<dbReference type="HAMAP" id="MF_01680">
    <property type="entry name" value="Salvage_MtnX"/>
    <property type="match status" value="1"/>
</dbReference>
<evidence type="ECO:0000256" key="3">
    <source>
        <dbReference type="ARBA" id="ARBA00023167"/>
    </source>
</evidence>
<dbReference type="NCBIfam" id="TIGR01488">
    <property type="entry name" value="HAD-SF-IB"/>
    <property type="match status" value="1"/>
</dbReference>
<dbReference type="EMBL" id="SLXV01000006">
    <property type="protein sequence ID" value="TCP69709.1"/>
    <property type="molecule type" value="Genomic_DNA"/>
</dbReference>
<comment type="catalytic activity">
    <reaction evidence="4">
        <text>2-hydroxy-5-methylsulfanyl-3-oxopent-1-enyl phosphate + H2O = 1,2-dihydroxy-5-(methylsulfanyl)pent-1-en-3-one + phosphate</text>
        <dbReference type="Rhea" id="RHEA:14481"/>
        <dbReference type="ChEBI" id="CHEBI:15377"/>
        <dbReference type="ChEBI" id="CHEBI:43474"/>
        <dbReference type="ChEBI" id="CHEBI:49252"/>
        <dbReference type="ChEBI" id="CHEBI:59505"/>
        <dbReference type="EC" id="3.1.3.87"/>
    </reaction>
</comment>
<dbReference type="EC" id="3.1.3.87" evidence="4"/>
<keyword evidence="1 4" id="KW-0028">Amino-acid biosynthesis</keyword>
<gene>
    <name evidence="4" type="primary">mtnX</name>
    <name evidence="5" type="ORF">EDD57_10623</name>
</gene>
<dbReference type="GO" id="GO:0019509">
    <property type="term" value="P:L-methionine salvage from methylthioadenosine"/>
    <property type="evidence" value="ECO:0007669"/>
    <property type="project" value="UniProtKB-UniRule"/>
</dbReference>
<protein>
    <recommendedName>
        <fullName evidence="4">2-hydroxy-3-keto-5-methylthiopentenyl-1-phosphate phosphatase</fullName>
        <shortName evidence="4">HK-MTPenyl-1-P phosphatase</shortName>
        <ecNumber evidence="4">3.1.3.87</ecNumber>
    </recommendedName>
</protein>
<dbReference type="InterPro" id="IPR023214">
    <property type="entry name" value="HAD_sf"/>
</dbReference>
<keyword evidence="6" id="KW-1185">Reference proteome</keyword>
<organism evidence="5 6">
    <name type="scientific">Baia soyae</name>
    <dbReference type="NCBI Taxonomy" id="1544746"/>
    <lineage>
        <taxon>Bacteria</taxon>
        <taxon>Bacillati</taxon>
        <taxon>Bacillota</taxon>
        <taxon>Bacilli</taxon>
        <taxon>Bacillales</taxon>
        <taxon>Thermoactinomycetaceae</taxon>
        <taxon>Baia</taxon>
    </lineage>
</organism>
<keyword evidence="3 4" id="KW-0486">Methionine biosynthesis</keyword>
<comment type="similarity">
    <text evidence="4">Belongs to the HAD-like hydrolase superfamily. MtnX family.</text>
</comment>
<dbReference type="InterPro" id="IPR017718">
    <property type="entry name" value="HAD-SF_hydro_IB_MtnX"/>
</dbReference>
<dbReference type="OrthoDB" id="9804940at2"/>
<comment type="caution">
    <text evidence="5">The sequence shown here is derived from an EMBL/GenBank/DDBJ whole genome shotgun (WGS) entry which is preliminary data.</text>
</comment>
<dbReference type="PANTHER" id="PTHR28181">
    <property type="entry name" value="UPF0655 PROTEIN YCR015C"/>
    <property type="match status" value="1"/>
</dbReference>
<dbReference type="Gene3D" id="3.90.1470.20">
    <property type="match status" value="1"/>
</dbReference>
<dbReference type="Gene3D" id="3.40.50.1000">
    <property type="entry name" value="HAD superfamily/HAD-like"/>
    <property type="match status" value="1"/>
</dbReference>
<evidence type="ECO:0000313" key="5">
    <source>
        <dbReference type="EMBL" id="TCP69709.1"/>
    </source>
</evidence>
<comment type="function">
    <text evidence="4">Dephosphorylates 2-hydroxy-3-keto-5-methylthiopentenyl-1-phosphate (HK-MTPenyl-1-P) yielding 1,2-dihydroxy-3-keto-5-methylthiopentene (DHK-MTPene).</text>
</comment>
<dbReference type="NCBIfam" id="TIGR03333">
    <property type="entry name" value="salvage_mtnX"/>
    <property type="match status" value="1"/>
</dbReference>
<dbReference type="GO" id="GO:0043716">
    <property type="term" value="F:2-hydroxy-3-keto-5-methylthiopentenyl-1-phosphate phosphatase activity"/>
    <property type="evidence" value="ECO:0007669"/>
    <property type="project" value="UniProtKB-UniRule"/>
</dbReference>
<dbReference type="PANTHER" id="PTHR28181:SF2">
    <property type="entry name" value="PHOSPHORIC MONOESTER HYDROLASE"/>
    <property type="match status" value="1"/>
</dbReference>
<evidence type="ECO:0000256" key="4">
    <source>
        <dbReference type="HAMAP-Rule" id="MF_01680"/>
    </source>
</evidence>
<evidence type="ECO:0000256" key="1">
    <source>
        <dbReference type="ARBA" id="ARBA00022605"/>
    </source>
</evidence>
<evidence type="ECO:0000256" key="2">
    <source>
        <dbReference type="ARBA" id="ARBA00022801"/>
    </source>
</evidence>
<dbReference type="Pfam" id="PF12710">
    <property type="entry name" value="HAD"/>
    <property type="match status" value="1"/>
</dbReference>
<dbReference type="InterPro" id="IPR050849">
    <property type="entry name" value="HAD-like_hydrolase_phosphatase"/>
</dbReference>
<dbReference type="CDD" id="cd07524">
    <property type="entry name" value="HAD_Pase"/>
    <property type="match status" value="1"/>
</dbReference>
<reference evidence="5 6" key="1">
    <citation type="submission" date="2019-03" db="EMBL/GenBank/DDBJ databases">
        <title>Genomic Encyclopedia of Type Strains, Phase IV (KMG-IV): sequencing the most valuable type-strain genomes for metagenomic binning, comparative biology and taxonomic classification.</title>
        <authorList>
            <person name="Goeker M."/>
        </authorList>
    </citation>
    <scope>NUCLEOTIDE SEQUENCE [LARGE SCALE GENOMIC DNA]</scope>
    <source>
        <strain evidence="5 6">DSM 46831</strain>
    </source>
</reference>
<dbReference type="AlphaFoldDB" id="A0A4R2RYE2"/>
<evidence type="ECO:0000313" key="6">
    <source>
        <dbReference type="Proteomes" id="UP000294746"/>
    </source>
</evidence>
<dbReference type="NCBIfam" id="TIGR01489">
    <property type="entry name" value="DKMTPPase-SF"/>
    <property type="match status" value="1"/>
</dbReference>
<proteinExistence type="inferred from homology"/>
<accession>A0A4R2RYE2</accession>
<keyword evidence="2 4" id="KW-0378">Hydrolase</keyword>
<comment type="pathway">
    <text evidence="4">Amino-acid biosynthesis; L-methionine biosynthesis via salvage pathway; L-methionine from S-methyl-5-thio-alpha-D-ribose 1-phosphate: step 4/6.</text>
</comment>
<sequence length="222" mass="25617">MKKKPVIFCDFDGTVTESDNIIAIMKQFAPPEWIAIKDDILAQRISIRNGVTQLFRLLPSSQKDEIVGYILEQMRLREGFKEFVGWAEEMGIPFWIVSGGIDFFVYPALEGIVKPENIYCNHSDFTGEQIEIIWPHTCDHPCQNDCGCCKVTILRQFDSTEVHRIVIGDSITDLQAAKMADQVFARDFLIGKCEEQKIRYSPFKTFHDIRFVLEQEEVFQPI</sequence>
<dbReference type="NCBIfam" id="NF007103">
    <property type="entry name" value="PRK09552.1"/>
    <property type="match status" value="1"/>
</dbReference>
<dbReference type="UniPathway" id="UPA00904">
    <property type="reaction ID" value="UER00877"/>
</dbReference>